<reference evidence="1 2" key="1">
    <citation type="journal article" date="2022" name="Plant J.">
        <title>Chromosome-level genome of Camellia lanceoleosa provides a valuable resource for understanding genome evolution and self-incompatibility.</title>
        <authorList>
            <person name="Gong W."/>
            <person name="Xiao S."/>
            <person name="Wang L."/>
            <person name="Liao Z."/>
            <person name="Chang Y."/>
            <person name="Mo W."/>
            <person name="Hu G."/>
            <person name="Li W."/>
            <person name="Zhao G."/>
            <person name="Zhu H."/>
            <person name="Hu X."/>
            <person name="Ji K."/>
            <person name="Xiang X."/>
            <person name="Song Q."/>
            <person name="Yuan D."/>
            <person name="Jin S."/>
            <person name="Zhang L."/>
        </authorList>
    </citation>
    <scope>NUCLEOTIDE SEQUENCE [LARGE SCALE GENOMIC DNA]</scope>
    <source>
        <strain evidence="1">SQ_2022a</strain>
    </source>
</reference>
<comment type="caution">
    <text evidence="1">The sequence shown here is derived from an EMBL/GenBank/DDBJ whole genome shotgun (WGS) entry which is preliminary data.</text>
</comment>
<accession>A0ACC0INI2</accession>
<gene>
    <name evidence="1" type="ORF">LOK49_LG02G02056</name>
</gene>
<keyword evidence="2" id="KW-1185">Reference proteome</keyword>
<dbReference type="Proteomes" id="UP001060215">
    <property type="component" value="Chromosome 3"/>
</dbReference>
<name>A0ACC0INI2_9ERIC</name>
<dbReference type="EMBL" id="CM045760">
    <property type="protein sequence ID" value="KAI8026064.1"/>
    <property type="molecule type" value="Genomic_DNA"/>
</dbReference>
<sequence>MANQLQTHPVAIPRDNFDSFPTPSNPENPYEKANKQIMKEQIADMQVEIYGDGNDLAVAISVVAYHGGSSV</sequence>
<protein>
    <submittedName>
        <fullName evidence="1">Uncharacterized protein</fullName>
    </submittedName>
</protein>
<proteinExistence type="predicted"/>
<organism evidence="1 2">
    <name type="scientific">Camellia lanceoleosa</name>
    <dbReference type="NCBI Taxonomy" id="1840588"/>
    <lineage>
        <taxon>Eukaryota</taxon>
        <taxon>Viridiplantae</taxon>
        <taxon>Streptophyta</taxon>
        <taxon>Embryophyta</taxon>
        <taxon>Tracheophyta</taxon>
        <taxon>Spermatophyta</taxon>
        <taxon>Magnoliopsida</taxon>
        <taxon>eudicotyledons</taxon>
        <taxon>Gunneridae</taxon>
        <taxon>Pentapetalae</taxon>
        <taxon>asterids</taxon>
        <taxon>Ericales</taxon>
        <taxon>Theaceae</taxon>
        <taxon>Camellia</taxon>
    </lineage>
</organism>
<evidence type="ECO:0000313" key="2">
    <source>
        <dbReference type="Proteomes" id="UP001060215"/>
    </source>
</evidence>
<evidence type="ECO:0000313" key="1">
    <source>
        <dbReference type="EMBL" id="KAI8026064.1"/>
    </source>
</evidence>